<organism evidence="1 2">
    <name type="scientific">Xylaria curta</name>
    <dbReference type="NCBI Taxonomy" id="42375"/>
    <lineage>
        <taxon>Eukaryota</taxon>
        <taxon>Fungi</taxon>
        <taxon>Dikarya</taxon>
        <taxon>Ascomycota</taxon>
        <taxon>Pezizomycotina</taxon>
        <taxon>Sordariomycetes</taxon>
        <taxon>Xylariomycetidae</taxon>
        <taxon>Xylariales</taxon>
        <taxon>Xylariaceae</taxon>
        <taxon>Xylaria</taxon>
    </lineage>
</organism>
<protein>
    <submittedName>
        <fullName evidence="1">Uncharacterized protein</fullName>
    </submittedName>
</protein>
<dbReference type="EMBL" id="JAPDGR010000176">
    <property type="protein sequence ID" value="KAJ2994346.1"/>
    <property type="molecule type" value="Genomic_DNA"/>
</dbReference>
<reference evidence="1" key="1">
    <citation type="submission" date="2022-10" db="EMBL/GenBank/DDBJ databases">
        <title>Genome Sequence of Xylaria curta.</title>
        <authorList>
            <person name="Buettner E."/>
        </authorList>
    </citation>
    <scope>NUCLEOTIDE SEQUENCE</scope>
    <source>
        <strain evidence="1">Babe10</strain>
    </source>
</reference>
<gene>
    <name evidence="1" type="ORF">NUW58_g1581</name>
</gene>
<comment type="caution">
    <text evidence="1">The sequence shown here is derived from an EMBL/GenBank/DDBJ whole genome shotgun (WGS) entry which is preliminary data.</text>
</comment>
<keyword evidence="2" id="KW-1185">Reference proteome</keyword>
<name>A0ACC1PJJ7_9PEZI</name>
<dbReference type="Proteomes" id="UP001143856">
    <property type="component" value="Unassembled WGS sequence"/>
</dbReference>
<evidence type="ECO:0000313" key="2">
    <source>
        <dbReference type="Proteomes" id="UP001143856"/>
    </source>
</evidence>
<accession>A0ACC1PJJ7</accession>
<proteinExistence type="predicted"/>
<evidence type="ECO:0000313" key="1">
    <source>
        <dbReference type="EMBL" id="KAJ2994346.1"/>
    </source>
</evidence>
<sequence length="916" mass="100863">MKLYAAIHFLVTSGVALAARKNIIIDTDIFSDVDDAGALLLAATSLDVNLLAVNVNYPSTFSALATSAILAHYGLFEVPIGIRRPLTNDTFFDRWYYERGEYAAKIAFHWSGGSLPWGHAEEAWDPVALYRKVLSEAEDDSVTIVSIGFFENLSGLLNSTADAYSDLSGRALVARKVSELVVMGGDYPSGYEFNFWGSNASLTAHVINTWEGRMVFLGFSVGEDVKSGGPLMFKGPDDPVRMAYIYYSYYTPRPSWDPLAMLYAMNGLGDLFKFGNEYGYNHVGVDGANRWVWDPESIYSSFYHTITAPVHMELTVHNNISIAQIIVFIPFLAVSIFLCVRHGFGQNAGWLFLVFFSLERIIGASLQLATIAQPDNIGLVLGVLTLQSVGLSDFIITLLALLNRALETMERARSSGFNPRALWWAQLLVFVGVILGAIGGPSSSSHFAKTGEYKASDLTQAGIGLTIAGFVLLVIATVVVGLKISYAEPGEKRIVLAVALSLPFLLVRVLYAAIGAYKSDSAFNLATGNINIFLGTAVIEEIIIVFIIEAVGLTLKVRPKTVAPSSKPGPLGQLFNRFKRRHHGYEMQSSNRNSDMASSLIIVTGFPTSGKSTRAKQLHTYLSERIQTATPSGATPKYRLHLISDQTLSISRSVYDLSALPAHTRSANASEKDARAAIYGAVKRVLSDKDIVILDGLNYIKGWRSDARKKSLARSTRRAWAENLRVHRDARKSGNDADEAEGAYEPANWENLVFRYEEPNPMTRWDSPLFTLIWEDEEEQSRKVFDSLWEAMAGETRKIVKPNQATVQRSRDTDGDYLYVLDRETQDIVKRILEQQSDEGGGEVRIPQGGGKAGDELVVELPGSKKVGLPQLQRLRRAFMGLNRGGIGLEGIGNMGPSRIRESFVGYLNDTFEKDG</sequence>